<dbReference type="OrthoDB" id="7960120at2"/>
<name>A0A0D6JC77_9HYPH</name>
<feature type="region of interest" description="Disordered" evidence="1">
    <location>
        <begin position="1"/>
        <end position="22"/>
    </location>
</feature>
<proteinExistence type="predicted"/>
<evidence type="ECO:0000256" key="2">
    <source>
        <dbReference type="SAM" id="Phobius"/>
    </source>
</evidence>
<evidence type="ECO:0008006" key="5">
    <source>
        <dbReference type="Google" id="ProtNLM"/>
    </source>
</evidence>
<keyword evidence="2" id="KW-0812">Transmembrane</keyword>
<dbReference type="RefSeq" id="WP_046477065.1">
    <property type="nucleotide sequence ID" value="NZ_LN829118.1"/>
</dbReference>
<keyword evidence="4" id="KW-1185">Reference proteome</keyword>
<dbReference type="EMBL" id="LN829119">
    <property type="protein sequence ID" value="CPR16905.1"/>
    <property type="molecule type" value="Genomic_DNA"/>
</dbReference>
<keyword evidence="2" id="KW-0472">Membrane</keyword>
<sequence length="96" mass="10255">MSAQFNPASNAEAKPEAQEARREIKDNYEAIRADIADLASSVKKLAGSEFGGVIEDAQEGAQMRLGQLERSIREKPTQAALIAAGVGFLVGLLIVR</sequence>
<gene>
    <name evidence="3" type="ORF">YBN1229_v1_1017</name>
</gene>
<evidence type="ECO:0000313" key="3">
    <source>
        <dbReference type="EMBL" id="CPR16905.1"/>
    </source>
</evidence>
<organism evidence="3 4">
    <name type="scientific">Candidatus Filomicrobium marinum</name>
    <dbReference type="NCBI Taxonomy" id="1608628"/>
    <lineage>
        <taxon>Bacteria</taxon>
        <taxon>Pseudomonadati</taxon>
        <taxon>Pseudomonadota</taxon>
        <taxon>Alphaproteobacteria</taxon>
        <taxon>Hyphomicrobiales</taxon>
        <taxon>Hyphomicrobiaceae</taxon>
        <taxon>Filomicrobium</taxon>
    </lineage>
</organism>
<protein>
    <recommendedName>
        <fullName evidence="5">DUF883 domain-containing protein</fullName>
    </recommendedName>
</protein>
<keyword evidence="2" id="KW-1133">Transmembrane helix</keyword>
<feature type="compositionally biased region" description="Basic and acidic residues" evidence="1">
    <location>
        <begin position="13"/>
        <end position="22"/>
    </location>
</feature>
<dbReference type="AlphaFoldDB" id="A0A0D6JC77"/>
<accession>A0A0D6JC77</accession>
<evidence type="ECO:0000313" key="4">
    <source>
        <dbReference type="Proteomes" id="UP000033187"/>
    </source>
</evidence>
<dbReference type="KEGG" id="fil:BN1229_v1_1013"/>
<feature type="transmembrane region" description="Helical" evidence="2">
    <location>
        <begin position="79"/>
        <end position="95"/>
    </location>
</feature>
<dbReference type="Proteomes" id="UP000033187">
    <property type="component" value="Chromosome 1"/>
</dbReference>
<reference evidence="4" key="1">
    <citation type="submission" date="2015-02" db="EMBL/GenBank/DDBJ databases">
        <authorList>
            <person name="Chooi Y.-H."/>
        </authorList>
    </citation>
    <scope>NUCLEOTIDE SEQUENCE [LARGE SCALE GENOMIC DNA]</scope>
    <source>
        <strain evidence="4">strain Y</strain>
    </source>
</reference>
<dbReference type="KEGG" id="fiy:BN1229_v1_1017"/>
<evidence type="ECO:0000256" key="1">
    <source>
        <dbReference type="SAM" id="MobiDB-lite"/>
    </source>
</evidence>